<comment type="caution">
    <text evidence="2">The sequence shown here is derived from an EMBL/GenBank/DDBJ whole genome shotgun (WGS) entry which is preliminary data.</text>
</comment>
<keyword evidence="3" id="KW-1185">Reference proteome</keyword>
<dbReference type="Proteomes" id="UP000257109">
    <property type="component" value="Unassembled WGS sequence"/>
</dbReference>
<name>A0A371EZH8_MUCPR</name>
<feature type="compositionally biased region" description="Basic residues" evidence="1">
    <location>
        <begin position="1"/>
        <end position="12"/>
    </location>
</feature>
<feature type="compositionally biased region" description="Basic and acidic residues" evidence="1">
    <location>
        <begin position="13"/>
        <end position="31"/>
    </location>
</feature>
<feature type="non-terminal residue" evidence="2">
    <location>
        <position position="1"/>
    </location>
</feature>
<accession>A0A371EZH8</accession>
<reference evidence="2" key="1">
    <citation type="submission" date="2018-05" db="EMBL/GenBank/DDBJ databases">
        <title>Draft genome of Mucuna pruriens seed.</title>
        <authorList>
            <person name="Nnadi N.E."/>
            <person name="Vos R."/>
            <person name="Hasami M.H."/>
            <person name="Devisetty U.K."/>
            <person name="Aguiy J.C."/>
        </authorList>
    </citation>
    <scope>NUCLEOTIDE SEQUENCE [LARGE SCALE GENOMIC DNA]</scope>
    <source>
        <strain evidence="2">JCA_2017</strain>
    </source>
</reference>
<evidence type="ECO:0000313" key="2">
    <source>
        <dbReference type="EMBL" id="RDX71353.1"/>
    </source>
</evidence>
<organism evidence="2 3">
    <name type="scientific">Mucuna pruriens</name>
    <name type="common">Velvet bean</name>
    <name type="synonym">Dolichos pruriens</name>
    <dbReference type="NCBI Taxonomy" id="157652"/>
    <lineage>
        <taxon>Eukaryota</taxon>
        <taxon>Viridiplantae</taxon>
        <taxon>Streptophyta</taxon>
        <taxon>Embryophyta</taxon>
        <taxon>Tracheophyta</taxon>
        <taxon>Spermatophyta</taxon>
        <taxon>Magnoliopsida</taxon>
        <taxon>eudicotyledons</taxon>
        <taxon>Gunneridae</taxon>
        <taxon>Pentapetalae</taxon>
        <taxon>rosids</taxon>
        <taxon>fabids</taxon>
        <taxon>Fabales</taxon>
        <taxon>Fabaceae</taxon>
        <taxon>Papilionoideae</taxon>
        <taxon>50 kb inversion clade</taxon>
        <taxon>NPAAA clade</taxon>
        <taxon>indigoferoid/millettioid clade</taxon>
        <taxon>Phaseoleae</taxon>
        <taxon>Mucuna</taxon>
    </lineage>
</organism>
<evidence type="ECO:0000313" key="3">
    <source>
        <dbReference type="Proteomes" id="UP000257109"/>
    </source>
</evidence>
<dbReference type="AlphaFoldDB" id="A0A371EZH8"/>
<feature type="region of interest" description="Disordered" evidence="1">
    <location>
        <begin position="1"/>
        <end position="66"/>
    </location>
</feature>
<sequence length="66" mass="7908">MVRLHKRAKTFMKRQDKRYTKRANRDKEGRVFVEGMDNPNLKTNSFQERESDMNQGCQEESKEDIA</sequence>
<gene>
    <name evidence="2" type="ORF">CR513_49310</name>
</gene>
<dbReference type="EMBL" id="QJKJ01011365">
    <property type="protein sequence ID" value="RDX71353.1"/>
    <property type="molecule type" value="Genomic_DNA"/>
</dbReference>
<protein>
    <submittedName>
        <fullName evidence="2">Uncharacterized protein</fullName>
    </submittedName>
</protein>
<proteinExistence type="predicted"/>
<evidence type="ECO:0000256" key="1">
    <source>
        <dbReference type="SAM" id="MobiDB-lite"/>
    </source>
</evidence>